<reference evidence="2 3" key="1">
    <citation type="submission" date="2018-05" db="EMBL/GenBank/DDBJ databases">
        <title>Evolution of small genomes with special reference to Mycobacterium leprae.</title>
        <authorList>
            <person name="Mohanty P.S."/>
            <person name="Bansal A.K."/>
            <person name="Gupta U.D."/>
            <person name="Naaz F."/>
            <person name="Dwivedi V.D."/>
            <person name="Singh H."/>
            <person name="Gupta G."/>
            <person name="Sharma S."/>
            <person name="Arora M."/>
        </authorList>
    </citation>
    <scope>NUCLEOTIDE SEQUENCE [LARGE SCALE GENOMIC DNA]</scope>
    <source>
        <strain evidence="2 3">MRHRU-235-G</strain>
    </source>
</reference>
<gene>
    <name evidence="2" type="ORF">DIJ64_12320</name>
</gene>
<organism evidence="2 3">
    <name type="scientific">Mycobacterium leprae</name>
    <dbReference type="NCBI Taxonomy" id="1769"/>
    <lineage>
        <taxon>Bacteria</taxon>
        <taxon>Bacillati</taxon>
        <taxon>Actinomycetota</taxon>
        <taxon>Actinomycetes</taxon>
        <taxon>Mycobacteriales</taxon>
        <taxon>Mycobacteriaceae</taxon>
        <taxon>Mycobacterium</taxon>
    </lineage>
</organism>
<dbReference type="AlphaFoldDB" id="A0AAD0KRZ6"/>
<sequence length="106" mass="11445">MAMLTQTAPGRGVCSAAVTDQFATTSYRPRNPRSANKAIGMTNRSPAGVLSHTRRKPCTTAGDGGTGLPSEHELRSIKLDTYSYYGQAQDPGGSYKRYGALVKLYW</sequence>
<proteinExistence type="predicted"/>
<accession>A0AAD0KRZ6</accession>
<name>A0AAD0KRZ6_MYCLR</name>
<dbReference type="Proteomes" id="UP000249682">
    <property type="component" value="Chromosome"/>
</dbReference>
<evidence type="ECO:0000313" key="3">
    <source>
        <dbReference type="Proteomes" id="UP000249682"/>
    </source>
</evidence>
<protein>
    <submittedName>
        <fullName evidence="2">Uncharacterized protein</fullName>
    </submittedName>
</protein>
<feature type="region of interest" description="Disordered" evidence="1">
    <location>
        <begin position="25"/>
        <end position="71"/>
    </location>
</feature>
<evidence type="ECO:0000313" key="2">
    <source>
        <dbReference type="EMBL" id="AWV48553.1"/>
    </source>
</evidence>
<dbReference type="EMBL" id="CP029543">
    <property type="protein sequence ID" value="AWV48553.1"/>
    <property type="molecule type" value="Genomic_DNA"/>
</dbReference>
<evidence type="ECO:0000256" key="1">
    <source>
        <dbReference type="SAM" id="MobiDB-lite"/>
    </source>
</evidence>